<dbReference type="PANTHER" id="PTHR31422:SF0">
    <property type="entry name" value="MYOSIN-BINDING PROTEIN 7"/>
    <property type="match status" value="1"/>
</dbReference>
<dbReference type="GO" id="GO:0016020">
    <property type="term" value="C:membrane"/>
    <property type="evidence" value="ECO:0007669"/>
    <property type="project" value="UniProtKB-SubCell"/>
</dbReference>
<keyword evidence="5" id="KW-0175">Coiled coil</keyword>
<protein>
    <submittedName>
        <fullName evidence="7">Zein-binding domain-containing protein</fullName>
    </submittedName>
</protein>
<dbReference type="PROSITE" id="PS51775">
    <property type="entry name" value="GTD_BINDING"/>
    <property type="match status" value="1"/>
</dbReference>
<gene>
    <name evidence="7" type="ORF">Ccrd_007432</name>
</gene>
<feature type="coiled-coil region" evidence="5">
    <location>
        <begin position="390"/>
        <end position="417"/>
    </location>
</feature>
<evidence type="ECO:0000256" key="5">
    <source>
        <dbReference type="SAM" id="Coils"/>
    </source>
</evidence>
<dbReference type="EMBL" id="LEKV01005099">
    <property type="protein sequence ID" value="KVH90528.1"/>
    <property type="molecule type" value="Genomic_DNA"/>
</dbReference>
<dbReference type="AlphaFoldDB" id="A0A103XGW4"/>
<evidence type="ECO:0000313" key="8">
    <source>
        <dbReference type="Proteomes" id="UP000243975"/>
    </source>
</evidence>
<evidence type="ECO:0000256" key="1">
    <source>
        <dbReference type="ARBA" id="ARBA00004370"/>
    </source>
</evidence>
<evidence type="ECO:0000256" key="2">
    <source>
        <dbReference type="ARBA" id="ARBA00022692"/>
    </source>
</evidence>
<dbReference type="OMA" id="IKCCDCG"/>
<evidence type="ECO:0000259" key="6">
    <source>
        <dbReference type="PROSITE" id="PS51775"/>
    </source>
</evidence>
<dbReference type="PANTHER" id="PTHR31422">
    <property type="entry name" value="BNAANNG28530D PROTEIN"/>
    <property type="match status" value="1"/>
</dbReference>
<comment type="caution">
    <text evidence="7">The sequence shown here is derived from an EMBL/GenBank/DDBJ whole genome shotgun (WGS) entry which is preliminary data.</text>
</comment>
<comment type="subcellular location">
    <subcellularLocation>
        <location evidence="1">Membrane</location>
    </subcellularLocation>
</comment>
<name>A0A103XGW4_CYNCS</name>
<accession>A0A103XGW4</accession>
<keyword evidence="4" id="KW-0472">Membrane</keyword>
<dbReference type="Pfam" id="PF04576">
    <property type="entry name" value="Zein-binding"/>
    <property type="match status" value="1"/>
</dbReference>
<keyword evidence="8" id="KW-1185">Reference proteome</keyword>
<keyword evidence="3" id="KW-1133">Transmembrane helix</keyword>
<feature type="domain" description="GTD-binding" evidence="6">
    <location>
        <begin position="67"/>
        <end position="165"/>
    </location>
</feature>
<dbReference type="Gramene" id="KVH90528">
    <property type="protein sequence ID" value="KVH90528"/>
    <property type="gene ID" value="Ccrd_007432"/>
</dbReference>
<evidence type="ECO:0000256" key="3">
    <source>
        <dbReference type="ARBA" id="ARBA00022989"/>
    </source>
</evidence>
<keyword evidence="2" id="KW-0812">Transmembrane</keyword>
<organism evidence="7 8">
    <name type="scientific">Cynara cardunculus var. scolymus</name>
    <name type="common">Globe artichoke</name>
    <name type="synonym">Cynara scolymus</name>
    <dbReference type="NCBI Taxonomy" id="59895"/>
    <lineage>
        <taxon>Eukaryota</taxon>
        <taxon>Viridiplantae</taxon>
        <taxon>Streptophyta</taxon>
        <taxon>Embryophyta</taxon>
        <taxon>Tracheophyta</taxon>
        <taxon>Spermatophyta</taxon>
        <taxon>Magnoliopsida</taxon>
        <taxon>eudicotyledons</taxon>
        <taxon>Gunneridae</taxon>
        <taxon>Pentapetalae</taxon>
        <taxon>asterids</taxon>
        <taxon>campanulids</taxon>
        <taxon>Asterales</taxon>
        <taxon>Asteraceae</taxon>
        <taxon>Carduoideae</taxon>
        <taxon>Cardueae</taxon>
        <taxon>Carduinae</taxon>
        <taxon>Cynara</taxon>
    </lineage>
</organism>
<sequence length="507" mass="58168">MESDSMQPSNHLTKGCECGCNCCDPRFCTGTWIRSVKRKLDELEVEKEKFMISGILIPQVAHVELENECGVLREMVNNQQQSIHDLSIELEEERKASSSAANEAMSMILRLQRVKAEIEMEARQFKRFSEEKTAHDQQEIAALEDLLYKREQTIQSLTCEVQAYKYRMMSYGFTESEVEGEKGVITSSNSIAASSDNQFDYFPFDYPPLKCHSNEQHQANYPESSDNETVDIDKYTFEETPRSLKDIEQRINELERSPKHSQPILDKLIVGHSPRKPKSSRFSMDGSTGSFFATIKEDSVSDSPRFGGNIRKMDSQDYSSFKKVDNGSEFGDEMSDRIYTVDSIHYEASYHNNNNNKNNNPKANMPISDDFMSTPKDSMCRTDMDQDPEVMKLYARLHALEADRESMRQAIINMRTDKAQLVLLKEIAQHLCKEVSPTSRMPVYVRYDFKESRDDGAFRQRTSGWAMEVSFKNTTLNLANRYVFPLNWFSGRLATKNVNTDVGLVDS</sequence>
<feature type="coiled-coil region" evidence="5">
    <location>
        <begin position="33"/>
        <end position="131"/>
    </location>
</feature>
<dbReference type="InterPro" id="IPR007656">
    <property type="entry name" value="GTD-bd"/>
</dbReference>
<dbReference type="Proteomes" id="UP000243975">
    <property type="component" value="Unassembled WGS sequence"/>
</dbReference>
<evidence type="ECO:0000256" key="4">
    <source>
        <dbReference type="ARBA" id="ARBA00023136"/>
    </source>
</evidence>
<dbReference type="GO" id="GO:0080115">
    <property type="term" value="F:myosin XI tail binding"/>
    <property type="evidence" value="ECO:0007669"/>
    <property type="project" value="UniProtKB-ARBA"/>
</dbReference>
<reference evidence="7 8" key="1">
    <citation type="journal article" date="2016" name="Sci. Rep.">
        <title>The genome sequence of the outbreeding globe artichoke constructed de novo incorporating a phase-aware low-pass sequencing strategy of F1 progeny.</title>
        <authorList>
            <person name="Scaglione D."/>
            <person name="Reyes-Chin-Wo S."/>
            <person name="Acquadro A."/>
            <person name="Froenicke L."/>
            <person name="Portis E."/>
            <person name="Beitel C."/>
            <person name="Tirone M."/>
            <person name="Mauro R."/>
            <person name="Lo Monaco A."/>
            <person name="Mauromicale G."/>
            <person name="Faccioli P."/>
            <person name="Cattivelli L."/>
            <person name="Rieseberg L."/>
            <person name="Michelmore R."/>
            <person name="Lanteri S."/>
        </authorList>
    </citation>
    <scope>NUCLEOTIDE SEQUENCE [LARGE SCALE GENOMIC DNA]</scope>
    <source>
        <strain evidence="7">2C</strain>
    </source>
</reference>
<proteinExistence type="predicted"/>
<evidence type="ECO:0000313" key="7">
    <source>
        <dbReference type="EMBL" id="KVH90528.1"/>
    </source>
</evidence>
<dbReference type="STRING" id="59895.A0A103XGW4"/>